<evidence type="ECO:0000313" key="6">
    <source>
        <dbReference type="Proteomes" id="UP000190130"/>
    </source>
</evidence>
<evidence type="ECO:0000259" key="2">
    <source>
        <dbReference type="Pfam" id="PF13439"/>
    </source>
</evidence>
<dbReference type="CDD" id="cd03801">
    <property type="entry name" value="GT4_PimA-like"/>
    <property type="match status" value="1"/>
</dbReference>
<dbReference type="Pfam" id="PF13439">
    <property type="entry name" value="Glyco_transf_4"/>
    <property type="match status" value="1"/>
</dbReference>
<evidence type="ECO:0000313" key="4">
    <source>
        <dbReference type="EMBL" id="SKB51354.1"/>
    </source>
</evidence>
<dbReference type="EMBL" id="LMAR01000010">
    <property type="protein sequence ID" value="KQK31909.1"/>
    <property type="molecule type" value="Genomic_DNA"/>
</dbReference>
<dbReference type="Proteomes" id="UP000190130">
    <property type="component" value="Unassembled WGS sequence"/>
</dbReference>
<gene>
    <name evidence="3" type="ORF">ARD30_08620</name>
    <name evidence="4" type="ORF">SAMN05660750_01079</name>
</gene>
<dbReference type="InterPro" id="IPR001296">
    <property type="entry name" value="Glyco_trans_1"/>
</dbReference>
<keyword evidence="5" id="KW-1185">Reference proteome</keyword>
<protein>
    <submittedName>
        <fullName evidence="4">Glycosyltransferase involved in cell wall bisynthesis</fullName>
    </submittedName>
</protein>
<evidence type="ECO:0000313" key="3">
    <source>
        <dbReference type="EMBL" id="KQK31909.1"/>
    </source>
</evidence>
<dbReference type="RefSeq" id="WP_055726755.1">
    <property type="nucleotide sequence ID" value="NZ_FUYX01000002.1"/>
</dbReference>
<dbReference type="SUPFAM" id="SSF53756">
    <property type="entry name" value="UDP-Glycosyltransferase/glycogen phosphorylase"/>
    <property type="match status" value="1"/>
</dbReference>
<feature type="domain" description="Glycosyltransferase subfamily 4-like N-terminal" evidence="2">
    <location>
        <begin position="14"/>
        <end position="213"/>
    </location>
</feature>
<dbReference type="STRING" id="53254.SAMN05660750_01079"/>
<dbReference type="InterPro" id="IPR028098">
    <property type="entry name" value="Glyco_trans_4-like_N"/>
</dbReference>
<dbReference type="EMBL" id="FUYX01000002">
    <property type="protein sequence ID" value="SKB51354.1"/>
    <property type="molecule type" value="Genomic_DNA"/>
</dbReference>
<dbReference type="GO" id="GO:0016757">
    <property type="term" value="F:glycosyltransferase activity"/>
    <property type="evidence" value="ECO:0007669"/>
    <property type="project" value="InterPro"/>
</dbReference>
<accession>A0A0Q3IAQ0</accession>
<dbReference type="Gene3D" id="3.40.50.2000">
    <property type="entry name" value="Glycogen Phosphorylase B"/>
    <property type="match status" value="2"/>
</dbReference>
<reference evidence="3 5" key="1">
    <citation type="submission" date="2015-10" db="EMBL/GenBank/DDBJ databases">
        <title>Draft genome of Bosea thiooxidans.</title>
        <authorList>
            <person name="Wang X."/>
        </authorList>
    </citation>
    <scope>NUCLEOTIDE SEQUENCE [LARGE SCALE GENOMIC DNA]</scope>
    <source>
        <strain evidence="3 5">CGMCC 9174</strain>
    </source>
</reference>
<name>A0A0Q3IAQ0_9HYPH</name>
<reference evidence="4 6" key="2">
    <citation type="submission" date="2017-02" db="EMBL/GenBank/DDBJ databases">
        <authorList>
            <person name="Peterson S.W."/>
        </authorList>
    </citation>
    <scope>NUCLEOTIDE SEQUENCE [LARGE SCALE GENOMIC DNA]</scope>
    <source>
        <strain evidence="4 6">DSM 9653</strain>
    </source>
</reference>
<dbReference type="Proteomes" id="UP000051562">
    <property type="component" value="Unassembled WGS sequence"/>
</dbReference>
<keyword evidence="4" id="KW-0808">Transferase</keyword>
<dbReference type="AlphaFoldDB" id="A0A0Q3IAQ0"/>
<evidence type="ECO:0000259" key="1">
    <source>
        <dbReference type="Pfam" id="PF00534"/>
    </source>
</evidence>
<dbReference type="InterPro" id="IPR050194">
    <property type="entry name" value="Glycosyltransferase_grp1"/>
</dbReference>
<proteinExistence type="predicted"/>
<feature type="domain" description="Glycosyl transferase family 1" evidence="1">
    <location>
        <begin position="231"/>
        <end position="377"/>
    </location>
</feature>
<sequence length="415" mass="44413">MRVLLATQFYPPVIGGEERHVRNLAHGLAARGHEVTVATLAGADLPEDERGGGVRIRRLRAMIQRVPGLHADRQRMHAPPFPDPELVLGMRRLVRETKPDVIHAHNWMVHACLPLKLTSRIPLVLTLHDYSLVCAKKNLMRSGAACAGPSFGTCLPCAIDHYGALKGMVTYGGLVAMRPFERAAIDLFIAVSQAVARDNGLEGVPHTVIPNFVPDVLEALAGASERIALLPKEPFILFVGDLMLLKGVGTLLDAYRTLERPPPLVLIGRRLPDTPQELPPGVSLFESWPHDDVLAAWQRCLVGVVPSVLREACATVIIEAMTFAKPVIASQIGGNTDLIEPGVSGLLVPPGDAGALAAALAEVIGDAGLRQRLSEGSASRARQFRASAVIARIEDAYHVVLAERGTAVAGDSAHA</sequence>
<dbReference type="OrthoDB" id="9807414at2"/>
<organism evidence="3 5">
    <name type="scientific">Bosea thiooxidans</name>
    <dbReference type="NCBI Taxonomy" id="53254"/>
    <lineage>
        <taxon>Bacteria</taxon>
        <taxon>Pseudomonadati</taxon>
        <taxon>Pseudomonadota</taxon>
        <taxon>Alphaproteobacteria</taxon>
        <taxon>Hyphomicrobiales</taxon>
        <taxon>Boseaceae</taxon>
        <taxon>Bosea</taxon>
    </lineage>
</organism>
<dbReference type="PANTHER" id="PTHR45947:SF3">
    <property type="entry name" value="SULFOQUINOVOSYL TRANSFERASE SQD2"/>
    <property type="match status" value="1"/>
</dbReference>
<dbReference type="PANTHER" id="PTHR45947">
    <property type="entry name" value="SULFOQUINOVOSYL TRANSFERASE SQD2"/>
    <property type="match status" value="1"/>
</dbReference>
<dbReference type="Pfam" id="PF00534">
    <property type="entry name" value="Glycos_transf_1"/>
    <property type="match status" value="1"/>
</dbReference>
<evidence type="ECO:0000313" key="5">
    <source>
        <dbReference type="Proteomes" id="UP000051562"/>
    </source>
</evidence>